<dbReference type="SUPFAM" id="SSF52540">
    <property type="entry name" value="P-loop containing nucleoside triphosphate hydrolases"/>
    <property type="match status" value="1"/>
</dbReference>
<evidence type="ECO:0000256" key="6">
    <source>
        <dbReference type="ARBA" id="ARBA00022840"/>
    </source>
</evidence>
<gene>
    <name evidence="10" type="ORF">UFOPK2362_00858</name>
</gene>
<proteinExistence type="inferred from homology"/>
<dbReference type="SUPFAM" id="SSF50465">
    <property type="entry name" value="EF-Tu/eEF-1alpha/eIF2-gamma C-terminal domain"/>
    <property type="match status" value="1"/>
</dbReference>
<evidence type="ECO:0000256" key="7">
    <source>
        <dbReference type="ARBA" id="ARBA00023134"/>
    </source>
</evidence>
<reference evidence="10" key="1">
    <citation type="submission" date="2020-05" db="EMBL/GenBank/DDBJ databases">
        <authorList>
            <person name="Chiriac C."/>
            <person name="Salcher M."/>
            <person name="Ghai R."/>
            <person name="Kavagutti S V."/>
        </authorList>
    </citation>
    <scope>NUCLEOTIDE SEQUENCE</scope>
</reference>
<organism evidence="10">
    <name type="scientific">freshwater metagenome</name>
    <dbReference type="NCBI Taxonomy" id="449393"/>
    <lineage>
        <taxon>unclassified sequences</taxon>
        <taxon>metagenomes</taxon>
        <taxon>ecological metagenomes</taxon>
    </lineage>
</organism>
<dbReference type="InterPro" id="IPR059117">
    <property type="entry name" value="APS_kinase_dom"/>
</dbReference>
<dbReference type="EC" id="2.7.1.25" evidence="2"/>
<dbReference type="CDD" id="cd02027">
    <property type="entry name" value="APSK"/>
    <property type="match status" value="1"/>
</dbReference>
<keyword evidence="4" id="KW-0547">Nucleotide-binding</keyword>
<accession>A0A6J6NR72</accession>
<dbReference type="Pfam" id="PF01583">
    <property type="entry name" value="APS_kinase"/>
    <property type="match status" value="1"/>
</dbReference>
<keyword evidence="5" id="KW-0418">Kinase</keyword>
<dbReference type="InterPro" id="IPR054696">
    <property type="entry name" value="GTP-eEF1A_C"/>
</dbReference>
<dbReference type="GO" id="GO:0005525">
    <property type="term" value="F:GTP binding"/>
    <property type="evidence" value="ECO:0007669"/>
    <property type="project" value="UniProtKB-KW"/>
</dbReference>
<evidence type="ECO:0000313" key="10">
    <source>
        <dbReference type="EMBL" id="CAB4689079.1"/>
    </source>
</evidence>
<evidence type="ECO:0000256" key="2">
    <source>
        <dbReference type="ARBA" id="ARBA00012121"/>
    </source>
</evidence>
<evidence type="ECO:0000256" key="5">
    <source>
        <dbReference type="ARBA" id="ARBA00022777"/>
    </source>
</evidence>
<dbReference type="NCBIfam" id="TIGR00455">
    <property type="entry name" value="apsK"/>
    <property type="match status" value="1"/>
</dbReference>
<dbReference type="Pfam" id="PF22594">
    <property type="entry name" value="GTP-eEF1A_C"/>
    <property type="match status" value="1"/>
</dbReference>
<dbReference type="InterPro" id="IPR009001">
    <property type="entry name" value="Transl_elong_EF1A/Init_IF2_C"/>
</dbReference>
<dbReference type="PANTHER" id="PTHR11055:SF1">
    <property type="entry name" value="PAPS SYNTHETASE, ISOFORM D"/>
    <property type="match status" value="1"/>
</dbReference>
<dbReference type="AlphaFoldDB" id="A0A6J6NR72"/>
<dbReference type="Gene3D" id="3.40.50.300">
    <property type="entry name" value="P-loop containing nucleotide triphosphate hydrolases"/>
    <property type="match status" value="1"/>
</dbReference>
<feature type="domain" description="GTP-eEF1A C-terminal" evidence="9">
    <location>
        <begin position="1"/>
        <end position="59"/>
    </location>
</feature>
<dbReference type="GO" id="GO:0004020">
    <property type="term" value="F:adenylylsulfate kinase activity"/>
    <property type="evidence" value="ECO:0007669"/>
    <property type="project" value="UniProtKB-EC"/>
</dbReference>
<dbReference type="GO" id="GO:0005524">
    <property type="term" value="F:ATP binding"/>
    <property type="evidence" value="ECO:0007669"/>
    <property type="project" value="UniProtKB-KW"/>
</dbReference>
<keyword evidence="3" id="KW-0808">Transferase</keyword>
<dbReference type="Gene3D" id="2.40.30.10">
    <property type="entry name" value="Translation factors"/>
    <property type="match status" value="1"/>
</dbReference>
<dbReference type="PANTHER" id="PTHR11055">
    <property type="entry name" value="BIFUNCTIONAL 3'-PHOSPHOADENOSINE 5'-PHOSPHOSULFATE SYNTHASE"/>
    <property type="match status" value="1"/>
</dbReference>
<protein>
    <recommendedName>
        <fullName evidence="2">adenylyl-sulfate kinase</fullName>
        <ecNumber evidence="2">2.7.1.25</ecNumber>
    </recommendedName>
</protein>
<comment type="pathway">
    <text evidence="1">Sulfur metabolism.</text>
</comment>
<evidence type="ECO:0000256" key="3">
    <source>
        <dbReference type="ARBA" id="ARBA00022679"/>
    </source>
</evidence>
<keyword evidence="6" id="KW-0067">ATP-binding</keyword>
<dbReference type="InterPro" id="IPR002891">
    <property type="entry name" value="APS"/>
</dbReference>
<sequence>MDVNTGAQDAASTLKVNEIGSVEIATNSLMALLPYEKSRLLGNFVLVDRQTMHTVAAGMFDHSLRRSSNIHHQDYEIDMKKRAAAKNQEAKVIWLTGLSGSGKSTIANAVEKQLFIDGKHAYVLDGDNLRLGLNKDLGFTPGDRAENVRRVAEIAKLMSDAGLIVIVALVSPFEADREAAKAIFTSTPFYQVFVDTPVEICQQRDPKGLYAKANKGEIPNFTGLGQDYEMPKNPDLILDGTAELSANLAAVLKLI</sequence>
<keyword evidence="7" id="KW-0342">GTP-binding</keyword>
<evidence type="ECO:0000256" key="1">
    <source>
        <dbReference type="ARBA" id="ARBA00004678"/>
    </source>
</evidence>
<name>A0A6J6NR72_9ZZZZ</name>
<dbReference type="HAMAP" id="MF_00065">
    <property type="entry name" value="Adenylyl_sulf_kinase"/>
    <property type="match status" value="1"/>
</dbReference>
<dbReference type="NCBIfam" id="NF003013">
    <property type="entry name" value="PRK03846.1"/>
    <property type="match status" value="1"/>
</dbReference>
<dbReference type="GO" id="GO:0000103">
    <property type="term" value="P:sulfate assimilation"/>
    <property type="evidence" value="ECO:0007669"/>
    <property type="project" value="InterPro"/>
</dbReference>
<evidence type="ECO:0000259" key="9">
    <source>
        <dbReference type="Pfam" id="PF22594"/>
    </source>
</evidence>
<feature type="domain" description="APS kinase" evidence="8">
    <location>
        <begin position="91"/>
        <end position="239"/>
    </location>
</feature>
<dbReference type="EMBL" id="CAEZXI010000104">
    <property type="protein sequence ID" value="CAB4689079.1"/>
    <property type="molecule type" value="Genomic_DNA"/>
</dbReference>
<dbReference type="InterPro" id="IPR027417">
    <property type="entry name" value="P-loop_NTPase"/>
</dbReference>
<evidence type="ECO:0000256" key="4">
    <source>
        <dbReference type="ARBA" id="ARBA00022741"/>
    </source>
</evidence>
<evidence type="ECO:0000259" key="8">
    <source>
        <dbReference type="Pfam" id="PF01583"/>
    </source>
</evidence>